<proteinExistence type="predicted"/>
<organism evidence="2 3">
    <name type="scientific">Trichonephila inaurata madagascariensis</name>
    <dbReference type="NCBI Taxonomy" id="2747483"/>
    <lineage>
        <taxon>Eukaryota</taxon>
        <taxon>Metazoa</taxon>
        <taxon>Ecdysozoa</taxon>
        <taxon>Arthropoda</taxon>
        <taxon>Chelicerata</taxon>
        <taxon>Arachnida</taxon>
        <taxon>Araneae</taxon>
        <taxon>Araneomorphae</taxon>
        <taxon>Entelegynae</taxon>
        <taxon>Araneoidea</taxon>
        <taxon>Nephilidae</taxon>
        <taxon>Trichonephila</taxon>
        <taxon>Trichonephila inaurata</taxon>
    </lineage>
</organism>
<feature type="compositionally biased region" description="Basic and acidic residues" evidence="1">
    <location>
        <begin position="67"/>
        <end position="79"/>
    </location>
</feature>
<feature type="compositionally biased region" description="Polar residues" evidence="1">
    <location>
        <begin position="33"/>
        <end position="45"/>
    </location>
</feature>
<name>A0A8X6XBG2_9ARAC</name>
<dbReference type="EMBL" id="BMAV01007331">
    <property type="protein sequence ID" value="GFY50139.1"/>
    <property type="molecule type" value="Genomic_DNA"/>
</dbReference>
<evidence type="ECO:0000256" key="1">
    <source>
        <dbReference type="SAM" id="MobiDB-lite"/>
    </source>
</evidence>
<comment type="caution">
    <text evidence="2">The sequence shown here is derived from an EMBL/GenBank/DDBJ whole genome shotgun (WGS) entry which is preliminary data.</text>
</comment>
<protein>
    <submittedName>
        <fullName evidence="2">Uncharacterized protein</fullName>
    </submittedName>
</protein>
<sequence>MQALQCAFCTQSRSNYQSFTMLAYRPKDKTRKNANLDSETAEGNPSSSLSVGLTSSSPEYHSPPPPEEIRKVGQPDRKGPFYNPSLLGAKQAAKTQVE</sequence>
<feature type="region of interest" description="Disordered" evidence="1">
    <location>
        <begin position="25"/>
        <end position="98"/>
    </location>
</feature>
<feature type="compositionally biased region" description="Low complexity" evidence="1">
    <location>
        <begin position="46"/>
        <end position="60"/>
    </location>
</feature>
<dbReference type="AlphaFoldDB" id="A0A8X6XBG2"/>
<evidence type="ECO:0000313" key="2">
    <source>
        <dbReference type="EMBL" id="GFY50139.1"/>
    </source>
</evidence>
<evidence type="ECO:0000313" key="3">
    <source>
        <dbReference type="Proteomes" id="UP000886998"/>
    </source>
</evidence>
<keyword evidence="3" id="KW-1185">Reference proteome</keyword>
<accession>A0A8X6XBG2</accession>
<dbReference type="Proteomes" id="UP000886998">
    <property type="component" value="Unassembled WGS sequence"/>
</dbReference>
<gene>
    <name evidence="2" type="ORF">TNIN_316211</name>
</gene>
<reference evidence="2" key="1">
    <citation type="submission" date="2020-08" db="EMBL/GenBank/DDBJ databases">
        <title>Multicomponent nature underlies the extraordinary mechanical properties of spider dragline silk.</title>
        <authorList>
            <person name="Kono N."/>
            <person name="Nakamura H."/>
            <person name="Mori M."/>
            <person name="Yoshida Y."/>
            <person name="Ohtoshi R."/>
            <person name="Malay A.D."/>
            <person name="Moran D.A.P."/>
            <person name="Tomita M."/>
            <person name="Numata K."/>
            <person name="Arakawa K."/>
        </authorList>
    </citation>
    <scope>NUCLEOTIDE SEQUENCE</scope>
</reference>